<dbReference type="SUPFAM" id="SSF56925">
    <property type="entry name" value="OMPA-like"/>
    <property type="match status" value="1"/>
</dbReference>
<evidence type="ECO:0000256" key="1">
    <source>
        <dbReference type="SAM" id="SignalP"/>
    </source>
</evidence>
<name>A0ABS1HE19_9BACT</name>
<organism evidence="2 3">
    <name type="scientific">Carboxylicivirga marina</name>
    <dbReference type="NCBI Taxonomy" id="2800988"/>
    <lineage>
        <taxon>Bacteria</taxon>
        <taxon>Pseudomonadati</taxon>
        <taxon>Bacteroidota</taxon>
        <taxon>Bacteroidia</taxon>
        <taxon>Marinilabiliales</taxon>
        <taxon>Marinilabiliaceae</taxon>
        <taxon>Carboxylicivirga</taxon>
    </lineage>
</organism>
<reference evidence="2 3" key="1">
    <citation type="submission" date="2021-01" db="EMBL/GenBank/DDBJ databases">
        <title>Carboxyliciviraga sp.nov., isolated from coastal sediments.</title>
        <authorList>
            <person name="Lu D."/>
            <person name="Zhang T."/>
        </authorList>
    </citation>
    <scope>NUCLEOTIDE SEQUENCE [LARGE SCALE GENOMIC DNA]</scope>
    <source>
        <strain evidence="2 3">N1Y132</strain>
    </source>
</reference>
<feature type="signal peptide" evidence="1">
    <location>
        <begin position="1"/>
        <end position="19"/>
    </location>
</feature>
<dbReference type="Gene3D" id="2.40.160.20">
    <property type="match status" value="1"/>
</dbReference>
<dbReference type="EMBL" id="JAENRR010000002">
    <property type="protein sequence ID" value="MBK3515905.1"/>
    <property type="molecule type" value="Genomic_DNA"/>
</dbReference>
<evidence type="ECO:0008006" key="4">
    <source>
        <dbReference type="Google" id="ProtNLM"/>
    </source>
</evidence>
<keyword evidence="3" id="KW-1185">Reference proteome</keyword>
<protein>
    <recommendedName>
        <fullName evidence="4">Outer membrane protein beta-barrel domain-containing protein</fullName>
    </recommendedName>
</protein>
<dbReference type="InterPro" id="IPR011250">
    <property type="entry name" value="OMP/PagP_B-barrel"/>
</dbReference>
<evidence type="ECO:0000313" key="2">
    <source>
        <dbReference type="EMBL" id="MBK3515905.1"/>
    </source>
</evidence>
<proteinExistence type="predicted"/>
<dbReference type="Proteomes" id="UP000605676">
    <property type="component" value="Unassembled WGS sequence"/>
</dbReference>
<evidence type="ECO:0000313" key="3">
    <source>
        <dbReference type="Proteomes" id="UP000605676"/>
    </source>
</evidence>
<keyword evidence="1" id="KW-0732">Signal</keyword>
<sequence>MRFFILLLLLCSLSGISNAQDYFIGGKVGYSFPTNIGNPDKENGFAKYANNGWQIAFFGKWFYNKSLSLGTDLGYQYQGPGDKWDVGNYGEFKNASYQTIRLLLNGTYYLSQNDIRPYIGVSFGAYYLINTIDFNATQNYQSIEYTAKVWKPGLAPQLGLLFELSKKTMLDIHLQMDIIANMEAIYHPDAEPDYTENPHEKQNQISIGIGLLFGL</sequence>
<accession>A0ABS1HE19</accession>
<feature type="chain" id="PRO_5045362556" description="Outer membrane protein beta-barrel domain-containing protein" evidence="1">
    <location>
        <begin position="20"/>
        <end position="215"/>
    </location>
</feature>
<gene>
    <name evidence="2" type="ORF">JIV24_01035</name>
</gene>
<dbReference type="RefSeq" id="WP_200463137.1">
    <property type="nucleotide sequence ID" value="NZ_JAENRR010000002.1"/>
</dbReference>
<comment type="caution">
    <text evidence="2">The sequence shown here is derived from an EMBL/GenBank/DDBJ whole genome shotgun (WGS) entry which is preliminary data.</text>
</comment>